<feature type="region of interest" description="Disordered" evidence="1">
    <location>
        <begin position="1"/>
        <end position="66"/>
    </location>
</feature>
<reference evidence="2" key="1">
    <citation type="journal article" date="2019" name="bioRxiv">
        <title>The Genome of the Zebra Mussel, Dreissena polymorpha: A Resource for Invasive Species Research.</title>
        <authorList>
            <person name="McCartney M.A."/>
            <person name="Auch B."/>
            <person name="Kono T."/>
            <person name="Mallez S."/>
            <person name="Zhang Y."/>
            <person name="Obille A."/>
            <person name="Becker A."/>
            <person name="Abrahante J.E."/>
            <person name="Garbe J."/>
            <person name="Badalamenti J.P."/>
            <person name="Herman A."/>
            <person name="Mangelson H."/>
            <person name="Liachko I."/>
            <person name="Sullivan S."/>
            <person name="Sone E.D."/>
            <person name="Koren S."/>
            <person name="Silverstein K.A.T."/>
            <person name="Beckman K.B."/>
            <person name="Gohl D.M."/>
        </authorList>
    </citation>
    <scope>NUCLEOTIDE SEQUENCE</scope>
    <source>
        <strain evidence="2">Duluth1</strain>
        <tissue evidence="2">Whole animal</tissue>
    </source>
</reference>
<evidence type="ECO:0000256" key="1">
    <source>
        <dbReference type="SAM" id="MobiDB-lite"/>
    </source>
</evidence>
<keyword evidence="3" id="KW-1185">Reference proteome</keyword>
<name>A0A9D4D7C7_DREPO</name>
<dbReference type="EMBL" id="JAIWYP010000011">
    <property type="protein sequence ID" value="KAH3739505.1"/>
    <property type="molecule type" value="Genomic_DNA"/>
</dbReference>
<dbReference type="AlphaFoldDB" id="A0A9D4D7C7"/>
<protein>
    <submittedName>
        <fullName evidence="2">Uncharacterized protein</fullName>
    </submittedName>
</protein>
<evidence type="ECO:0000313" key="3">
    <source>
        <dbReference type="Proteomes" id="UP000828390"/>
    </source>
</evidence>
<feature type="compositionally biased region" description="Basic residues" evidence="1">
    <location>
        <begin position="11"/>
        <end position="25"/>
    </location>
</feature>
<accession>A0A9D4D7C7</accession>
<sequence length="66" mass="7698">MSRTLKLTLKCYRKNKNQKTQRQKQKGSAGRWWRHPDDEARASPSGQSHQPPADIHSLRRGWVSKS</sequence>
<gene>
    <name evidence="2" type="ORF">DPMN_046157</name>
</gene>
<evidence type="ECO:0000313" key="2">
    <source>
        <dbReference type="EMBL" id="KAH3739505.1"/>
    </source>
</evidence>
<dbReference type="Proteomes" id="UP000828390">
    <property type="component" value="Unassembled WGS sequence"/>
</dbReference>
<proteinExistence type="predicted"/>
<comment type="caution">
    <text evidence="2">The sequence shown here is derived from an EMBL/GenBank/DDBJ whole genome shotgun (WGS) entry which is preliminary data.</text>
</comment>
<reference evidence="2" key="2">
    <citation type="submission" date="2020-11" db="EMBL/GenBank/DDBJ databases">
        <authorList>
            <person name="McCartney M.A."/>
            <person name="Auch B."/>
            <person name="Kono T."/>
            <person name="Mallez S."/>
            <person name="Becker A."/>
            <person name="Gohl D.M."/>
            <person name="Silverstein K.A.T."/>
            <person name="Koren S."/>
            <person name="Bechman K.B."/>
            <person name="Herman A."/>
            <person name="Abrahante J.E."/>
            <person name="Garbe J."/>
        </authorList>
    </citation>
    <scope>NUCLEOTIDE SEQUENCE</scope>
    <source>
        <strain evidence="2">Duluth1</strain>
        <tissue evidence="2">Whole animal</tissue>
    </source>
</reference>
<organism evidence="2 3">
    <name type="scientific">Dreissena polymorpha</name>
    <name type="common">Zebra mussel</name>
    <name type="synonym">Mytilus polymorpha</name>
    <dbReference type="NCBI Taxonomy" id="45954"/>
    <lineage>
        <taxon>Eukaryota</taxon>
        <taxon>Metazoa</taxon>
        <taxon>Spiralia</taxon>
        <taxon>Lophotrochozoa</taxon>
        <taxon>Mollusca</taxon>
        <taxon>Bivalvia</taxon>
        <taxon>Autobranchia</taxon>
        <taxon>Heteroconchia</taxon>
        <taxon>Euheterodonta</taxon>
        <taxon>Imparidentia</taxon>
        <taxon>Neoheterodontei</taxon>
        <taxon>Myida</taxon>
        <taxon>Dreissenoidea</taxon>
        <taxon>Dreissenidae</taxon>
        <taxon>Dreissena</taxon>
    </lineage>
</organism>